<dbReference type="InterPro" id="IPR023365">
    <property type="entry name" value="Sortase_dom-sf"/>
</dbReference>
<feature type="compositionally biased region" description="Basic and acidic residues" evidence="2">
    <location>
        <begin position="9"/>
        <end position="24"/>
    </location>
</feature>
<name>A0ABT5Z4N8_9ACTN</name>
<keyword evidence="1" id="KW-0378">Hydrolase</keyword>
<gene>
    <name evidence="3" type="ORF">P2L57_24060</name>
</gene>
<sequence length="231" mass="24387">MAEIPRIPEPIRHQPDAGADADRRPGRRGGLLAPVAIVLTALLGGYLIHDGTRTEGPPRPTTVDSPADPSPSTARSPAPLPFAAPSRIRIPAIRVDAPVMRVGLDKDGGVGAPPPADKNLAAWYRQGPAPGQRGTAVMDGHVDNKAGPAVFYNLGALHKGDHIEVARVDGRTAVFTIYGIELFAKNAFPAQRVYGDTGRPEVRVITCGGAFSRRNGYAGNVVVFARLSAER</sequence>
<dbReference type="InterPro" id="IPR042001">
    <property type="entry name" value="Sortase_F"/>
</dbReference>
<dbReference type="CDD" id="cd05829">
    <property type="entry name" value="Sortase_F"/>
    <property type="match status" value="1"/>
</dbReference>
<evidence type="ECO:0000313" key="4">
    <source>
        <dbReference type="Proteomes" id="UP001220022"/>
    </source>
</evidence>
<protein>
    <submittedName>
        <fullName evidence="3">Class F sortase</fullName>
    </submittedName>
</protein>
<dbReference type="Proteomes" id="UP001220022">
    <property type="component" value="Unassembled WGS sequence"/>
</dbReference>
<dbReference type="InterPro" id="IPR005754">
    <property type="entry name" value="Sortase"/>
</dbReference>
<dbReference type="SUPFAM" id="SSF63817">
    <property type="entry name" value="Sortase"/>
    <property type="match status" value="1"/>
</dbReference>
<dbReference type="Pfam" id="PF04203">
    <property type="entry name" value="Sortase"/>
    <property type="match status" value="1"/>
</dbReference>
<dbReference type="RefSeq" id="WP_275817955.1">
    <property type="nucleotide sequence ID" value="NZ_BAAANM010000010.1"/>
</dbReference>
<accession>A0ABT5Z4N8</accession>
<feature type="region of interest" description="Disordered" evidence="2">
    <location>
        <begin position="50"/>
        <end position="82"/>
    </location>
</feature>
<evidence type="ECO:0000256" key="2">
    <source>
        <dbReference type="SAM" id="MobiDB-lite"/>
    </source>
</evidence>
<feature type="region of interest" description="Disordered" evidence="2">
    <location>
        <begin position="1"/>
        <end position="27"/>
    </location>
</feature>
<evidence type="ECO:0000313" key="3">
    <source>
        <dbReference type="EMBL" id="MDF2258684.1"/>
    </source>
</evidence>
<dbReference type="Gene3D" id="2.40.260.10">
    <property type="entry name" value="Sortase"/>
    <property type="match status" value="1"/>
</dbReference>
<proteinExistence type="predicted"/>
<dbReference type="EMBL" id="JARHTQ010000017">
    <property type="protein sequence ID" value="MDF2258684.1"/>
    <property type="molecule type" value="Genomic_DNA"/>
</dbReference>
<reference evidence="3 4" key="1">
    <citation type="submission" date="2023-03" db="EMBL/GenBank/DDBJ databases">
        <title>Draft genome sequence of type strain Streptomyces ferralitis JCM 14344.</title>
        <authorList>
            <person name="Klaysubun C."/>
            <person name="Duangmal K."/>
        </authorList>
    </citation>
    <scope>NUCLEOTIDE SEQUENCE [LARGE SCALE GENOMIC DNA]</scope>
    <source>
        <strain evidence="3 4">JCM 14344</strain>
    </source>
</reference>
<dbReference type="NCBIfam" id="NF033748">
    <property type="entry name" value="class_F_sortase"/>
    <property type="match status" value="1"/>
</dbReference>
<evidence type="ECO:0000256" key="1">
    <source>
        <dbReference type="ARBA" id="ARBA00022801"/>
    </source>
</evidence>
<comment type="caution">
    <text evidence="3">The sequence shown here is derived from an EMBL/GenBank/DDBJ whole genome shotgun (WGS) entry which is preliminary data.</text>
</comment>
<keyword evidence="4" id="KW-1185">Reference proteome</keyword>
<organism evidence="3 4">
    <name type="scientific">Streptantibioticus ferralitis</name>
    <dbReference type="NCBI Taxonomy" id="236510"/>
    <lineage>
        <taxon>Bacteria</taxon>
        <taxon>Bacillati</taxon>
        <taxon>Actinomycetota</taxon>
        <taxon>Actinomycetes</taxon>
        <taxon>Kitasatosporales</taxon>
        <taxon>Streptomycetaceae</taxon>
        <taxon>Streptantibioticus</taxon>
    </lineage>
</organism>